<sequence>MSTETSSVDSGSVEHVIDVAISEFSEHGYVET</sequence>
<protein>
    <submittedName>
        <fullName evidence="1">TetR/AcrR family transcriptional regulator</fullName>
    </submittedName>
</protein>
<dbReference type="AlphaFoldDB" id="A0A558GHZ6"/>
<comment type="caution">
    <text evidence="1">The sequence shown here is derived from an EMBL/GenBank/DDBJ whole genome shotgun (WGS) entry which is preliminary data.</text>
</comment>
<name>A0A558GHZ6_9CORY</name>
<dbReference type="Proteomes" id="UP000320531">
    <property type="component" value="Unassembled WGS sequence"/>
</dbReference>
<accession>A0A558GHZ6</accession>
<organism evidence="1 2">
    <name type="scientific">Corynebacterium aurimucosum</name>
    <dbReference type="NCBI Taxonomy" id="169292"/>
    <lineage>
        <taxon>Bacteria</taxon>
        <taxon>Bacillati</taxon>
        <taxon>Actinomycetota</taxon>
        <taxon>Actinomycetes</taxon>
        <taxon>Mycobacteriales</taxon>
        <taxon>Corynebacteriaceae</taxon>
        <taxon>Corynebacterium</taxon>
    </lineage>
</organism>
<reference evidence="1 2" key="1">
    <citation type="submission" date="2019-07" db="EMBL/GenBank/DDBJ databases">
        <title>Draft genome of C. aurimucosum strain 14-2523.</title>
        <authorList>
            <person name="Pacheco L.G.C."/>
            <person name="Aguiar E.R.G.R."/>
            <person name="Navas J."/>
            <person name="Santos C.S."/>
            <person name="Rocha D.J.P.G."/>
        </authorList>
    </citation>
    <scope>NUCLEOTIDE SEQUENCE [LARGE SCALE GENOMIC DNA]</scope>
    <source>
        <strain evidence="1 2">14-2523</strain>
    </source>
</reference>
<evidence type="ECO:0000313" key="2">
    <source>
        <dbReference type="Proteomes" id="UP000320531"/>
    </source>
</evidence>
<feature type="non-terminal residue" evidence="1">
    <location>
        <position position="32"/>
    </location>
</feature>
<dbReference type="EMBL" id="VMTY01000023">
    <property type="protein sequence ID" value="TVU56489.1"/>
    <property type="molecule type" value="Genomic_DNA"/>
</dbReference>
<gene>
    <name evidence="1" type="ORF">FQK23_07710</name>
</gene>
<evidence type="ECO:0000313" key="1">
    <source>
        <dbReference type="EMBL" id="TVU56489.1"/>
    </source>
</evidence>
<proteinExistence type="predicted"/>